<dbReference type="RefSeq" id="WP_320502938.1">
    <property type="nucleotide sequence ID" value="NZ_JAXCLX010000005.1"/>
</dbReference>
<reference evidence="2 3" key="1">
    <citation type="journal article" date="2013" name="Antonie Van Leeuwenhoek">
        <title>Dongia rigui sp. nov., isolated from freshwater of a large wetland in Korea.</title>
        <authorList>
            <person name="Baik K.S."/>
            <person name="Hwang Y.M."/>
            <person name="Choi J.S."/>
            <person name="Kwon J."/>
            <person name="Seong C.N."/>
        </authorList>
    </citation>
    <scope>NUCLEOTIDE SEQUENCE [LARGE SCALE GENOMIC DNA]</scope>
    <source>
        <strain evidence="2 3">04SU4-P</strain>
    </source>
</reference>
<organism evidence="2 3">
    <name type="scientific">Dongia rigui</name>
    <dbReference type="NCBI Taxonomy" id="940149"/>
    <lineage>
        <taxon>Bacteria</taxon>
        <taxon>Pseudomonadati</taxon>
        <taxon>Pseudomonadota</taxon>
        <taxon>Alphaproteobacteria</taxon>
        <taxon>Rhodospirillales</taxon>
        <taxon>Dongiaceae</taxon>
        <taxon>Dongia</taxon>
    </lineage>
</organism>
<sequence>MTYRFAASLLTLLVMGSATAMAQNATPLPSGPALTVEELKGCLCEEPQLEAMRKEIATRRAMLNERQAQLTALDAQIAERRKTLDPNDLIGQELLKNSMAQSAALRDLIQSDTRPALNQSVTDYNALAARYTETCVNRPRYAYDVDAAKQNLVCPLP</sequence>
<comment type="caution">
    <text evidence="2">The sequence shown here is derived from an EMBL/GenBank/DDBJ whole genome shotgun (WGS) entry which is preliminary data.</text>
</comment>
<dbReference type="EMBL" id="JAXCLX010000005">
    <property type="protein sequence ID" value="MDY0874468.1"/>
    <property type="molecule type" value="Genomic_DNA"/>
</dbReference>
<dbReference type="Proteomes" id="UP001271769">
    <property type="component" value="Unassembled WGS sequence"/>
</dbReference>
<evidence type="ECO:0000256" key="1">
    <source>
        <dbReference type="SAM" id="SignalP"/>
    </source>
</evidence>
<accession>A0ABU5E4I6</accession>
<proteinExistence type="predicted"/>
<keyword evidence="1" id="KW-0732">Signal</keyword>
<name>A0ABU5E4I6_9PROT</name>
<evidence type="ECO:0000313" key="3">
    <source>
        <dbReference type="Proteomes" id="UP001271769"/>
    </source>
</evidence>
<gene>
    <name evidence="2" type="ORF">SMD31_21190</name>
</gene>
<protein>
    <submittedName>
        <fullName evidence="2">Uncharacterized protein</fullName>
    </submittedName>
</protein>
<feature type="chain" id="PRO_5046472500" evidence="1">
    <location>
        <begin position="23"/>
        <end position="157"/>
    </location>
</feature>
<evidence type="ECO:0000313" key="2">
    <source>
        <dbReference type="EMBL" id="MDY0874468.1"/>
    </source>
</evidence>
<feature type="signal peptide" evidence="1">
    <location>
        <begin position="1"/>
        <end position="22"/>
    </location>
</feature>
<keyword evidence="3" id="KW-1185">Reference proteome</keyword>